<organism evidence="12 13">
    <name type="scientific">Parvibaculum sedimenti</name>
    <dbReference type="NCBI Taxonomy" id="2608632"/>
    <lineage>
        <taxon>Bacteria</taxon>
        <taxon>Pseudomonadati</taxon>
        <taxon>Pseudomonadota</taxon>
        <taxon>Alphaproteobacteria</taxon>
        <taxon>Hyphomicrobiales</taxon>
        <taxon>Parvibaculaceae</taxon>
        <taxon>Parvibaculum</taxon>
    </lineage>
</organism>
<dbReference type="GO" id="GO:0008320">
    <property type="term" value="F:protein transmembrane transporter activity"/>
    <property type="evidence" value="ECO:0007669"/>
    <property type="project" value="UniProtKB-UniRule"/>
</dbReference>
<dbReference type="GO" id="GO:0043953">
    <property type="term" value="P:protein transport by the Tat complex"/>
    <property type="evidence" value="ECO:0007669"/>
    <property type="project" value="UniProtKB-UniRule"/>
</dbReference>
<feature type="region of interest" description="Disordered" evidence="10">
    <location>
        <begin position="123"/>
        <end position="147"/>
    </location>
</feature>
<evidence type="ECO:0000256" key="9">
    <source>
        <dbReference type="HAMAP-Rule" id="MF_00237"/>
    </source>
</evidence>
<keyword evidence="8 9" id="KW-0472">Membrane</keyword>
<feature type="compositionally biased region" description="Low complexity" evidence="10">
    <location>
        <begin position="89"/>
        <end position="101"/>
    </location>
</feature>
<reference evidence="12 13" key="1">
    <citation type="submission" date="2019-09" db="EMBL/GenBank/DDBJ databases">
        <title>Parvibaculum sedimenti sp. nov., isolated from sediment.</title>
        <authorList>
            <person name="Wang Y."/>
        </authorList>
    </citation>
    <scope>NUCLEOTIDE SEQUENCE [LARGE SCALE GENOMIC DNA]</scope>
    <source>
        <strain evidence="12 13">HXT-9</strain>
    </source>
</reference>
<comment type="caution">
    <text evidence="12">The sequence shown here is derived from an EMBL/GenBank/DDBJ whole genome shotgun (WGS) entry which is preliminary data.</text>
</comment>
<keyword evidence="3 9" id="KW-1003">Cell membrane</keyword>
<evidence type="ECO:0000313" key="12">
    <source>
        <dbReference type="EMBL" id="KAB7739635.1"/>
    </source>
</evidence>
<dbReference type="HAMAP" id="MF_00237">
    <property type="entry name" value="TatB"/>
    <property type="match status" value="1"/>
</dbReference>
<keyword evidence="13" id="KW-1185">Reference proteome</keyword>
<evidence type="ECO:0000256" key="10">
    <source>
        <dbReference type="SAM" id="MobiDB-lite"/>
    </source>
</evidence>
<comment type="similarity">
    <text evidence="9">Belongs to the TatB family.</text>
</comment>
<comment type="subcellular location">
    <subcellularLocation>
        <location evidence="9">Cell membrane</location>
        <topology evidence="9">Single-pass membrane protein</topology>
    </subcellularLocation>
    <subcellularLocation>
        <location evidence="1">Membrane</location>
        <topology evidence="1">Single-pass membrane protein</topology>
    </subcellularLocation>
</comment>
<protein>
    <recommendedName>
        <fullName evidence="9">Sec-independent protein translocase protein TatB</fullName>
    </recommendedName>
</protein>
<keyword evidence="2 9" id="KW-0813">Transport</keyword>
<evidence type="ECO:0000256" key="11">
    <source>
        <dbReference type="SAM" id="Phobius"/>
    </source>
</evidence>
<keyword evidence="7 9" id="KW-0811">Translocation</keyword>
<dbReference type="PRINTS" id="PR01506">
    <property type="entry name" value="TATBPROTEIN"/>
</dbReference>
<dbReference type="NCBIfam" id="TIGR01410">
    <property type="entry name" value="tatB"/>
    <property type="match status" value="1"/>
</dbReference>
<evidence type="ECO:0000256" key="2">
    <source>
        <dbReference type="ARBA" id="ARBA00022448"/>
    </source>
</evidence>
<evidence type="ECO:0000256" key="8">
    <source>
        <dbReference type="ARBA" id="ARBA00023136"/>
    </source>
</evidence>
<dbReference type="Gene3D" id="1.20.5.3310">
    <property type="match status" value="1"/>
</dbReference>
<accession>A0A6N6VFM6</accession>
<dbReference type="Pfam" id="PF02416">
    <property type="entry name" value="TatA_B_E"/>
    <property type="match status" value="1"/>
</dbReference>
<feature type="transmembrane region" description="Helical" evidence="11">
    <location>
        <begin position="6"/>
        <end position="22"/>
    </location>
</feature>
<feature type="region of interest" description="Disordered" evidence="10">
    <location>
        <begin position="81"/>
        <end position="104"/>
    </location>
</feature>
<dbReference type="PANTHER" id="PTHR33162">
    <property type="entry name" value="SEC-INDEPENDENT PROTEIN TRANSLOCASE PROTEIN TATA, CHLOROPLASTIC"/>
    <property type="match status" value="1"/>
</dbReference>
<evidence type="ECO:0000256" key="6">
    <source>
        <dbReference type="ARBA" id="ARBA00022989"/>
    </source>
</evidence>
<proteinExistence type="inferred from homology"/>
<keyword evidence="6 9" id="KW-1133">Transmembrane helix</keyword>
<dbReference type="GO" id="GO:0033281">
    <property type="term" value="C:TAT protein transport complex"/>
    <property type="evidence" value="ECO:0007669"/>
    <property type="project" value="UniProtKB-UniRule"/>
</dbReference>
<keyword evidence="5 9" id="KW-0653">Protein transport</keyword>
<evidence type="ECO:0000256" key="4">
    <source>
        <dbReference type="ARBA" id="ARBA00022692"/>
    </source>
</evidence>
<evidence type="ECO:0000256" key="3">
    <source>
        <dbReference type="ARBA" id="ARBA00022475"/>
    </source>
</evidence>
<dbReference type="EMBL" id="WESC01000009">
    <property type="protein sequence ID" value="KAB7739635.1"/>
    <property type="molecule type" value="Genomic_DNA"/>
</dbReference>
<dbReference type="InterPro" id="IPR018448">
    <property type="entry name" value="TatB"/>
</dbReference>
<evidence type="ECO:0000313" key="13">
    <source>
        <dbReference type="Proteomes" id="UP000468901"/>
    </source>
</evidence>
<dbReference type="PANTHER" id="PTHR33162:SF1">
    <property type="entry name" value="SEC-INDEPENDENT PROTEIN TRANSLOCASE PROTEIN TATA, CHLOROPLASTIC"/>
    <property type="match status" value="1"/>
</dbReference>
<gene>
    <name evidence="9 12" type="primary">tatB</name>
    <name evidence="12" type="ORF">F2P47_11175</name>
</gene>
<dbReference type="Proteomes" id="UP000468901">
    <property type="component" value="Unassembled WGS sequence"/>
</dbReference>
<feature type="compositionally biased region" description="Basic and acidic residues" evidence="10">
    <location>
        <begin position="123"/>
        <end position="134"/>
    </location>
</feature>
<evidence type="ECO:0000256" key="5">
    <source>
        <dbReference type="ARBA" id="ARBA00022927"/>
    </source>
</evidence>
<name>A0A6N6VFM6_9HYPH</name>
<keyword evidence="4 9" id="KW-0812">Transmembrane</keyword>
<comment type="function">
    <text evidence="9">Part of the twin-arginine translocation (Tat) system that transports large folded proteins containing a characteristic twin-arginine motif in their signal peptide across membranes. Together with TatC, TatB is part of a receptor directly interacting with Tat signal peptides. TatB may form an oligomeric binding site that transiently accommodates folded Tat precursor proteins before their translocation.</text>
</comment>
<comment type="subunit">
    <text evidence="9">The Tat system comprises two distinct complexes: a TatABC complex, containing multiple copies of TatA, TatB and TatC subunits, and a separate TatA complex, containing only TatA subunits. Substrates initially bind to the TatABC complex, which probably triggers association of the separate TatA complex to form the active translocon.</text>
</comment>
<evidence type="ECO:0000256" key="7">
    <source>
        <dbReference type="ARBA" id="ARBA00023010"/>
    </source>
</evidence>
<dbReference type="InterPro" id="IPR003369">
    <property type="entry name" value="TatA/B/E"/>
</dbReference>
<evidence type="ECO:0000256" key="1">
    <source>
        <dbReference type="ARBA" id="ARBA00004167"/>
    </source>
</evidence>
<dbReference type="AlphaFoldDB" id="A0A6N6VFM6"/>
<dbReference type="RefSeq" id="WP_152216444.1">
    <property type="nucleotide sequence ID" value="NZ_JBAQYD010000359.1"/>
</dbReference>
<sequence length="147" mass="16175">MFDIGWSELLLVGVLALVFVGPKDLPRVMRTAGKYVGKMRAMAREFQQSFEDLARESELEELRKQVAELRNQSIAPLEDLRQSVETPVAAPAPLAEAPAAERPAEDLAAHLPDDITPDLVEAIREAGEIEKFDEQAQPAPKSEAGRT</sequence>